<keyword evidence="10" id="KW-1185">Reference proteome</keyword>
<comment type="cofactor">
    <cofactor evidence="1">
        <name>Zn(2+)</name>
        <dbReference type="ChEBI" id="CHEBI:29105"/>
    </cofactor>
</comment>
<evidence type="ECO:0000256" key="3">
    <source>
        <dbReference type="ARBA" id="ARBA00022602"/>
    </source>
</evidence>
<dbReference type="Proteomes" id="UP000271087">
    <property type="component" value="Unassembled WGS sequence"/>
</dbReference>
<dbReference type="GO" id="GO:0046872">
    <property type="term" value="F:metal ion binding"/>
    <property type="evidence" value="ECO:0007669"/>
    <property type="project" value="UniProtKB-KW"/>
</dbReference>
<protein>
    <submittedName>
        <fullName evidence="11">UCH_1 domain-containing protein</fullName>
    </submittedName>
</protein>
<keyword evidence="7" id="KW-0862">Zinc</keyword>
<evidence type="ECO:0000313" key="11">
    <source>
        <dbReference type="WBParaSite" id="nOo.2.0.1.t04388-RA"/>
    </source>
</evidence>
<feature type="domain" description="Prenyltransferase alpha-alpha toroid" evidence="8">
    <location>
        <begin position="411"/>
        <end position="474"/>
    </location>
</feature>
<dbReference type="PANTHER" id="PTHR11774">
    <property type="entry name" value="GERANYLGERANYL TRANSFERASE TYPE BETA SUBUNIT"/>
    <property type="match status" value="1"/>
</dbReference>
<keyword evidence="4" id="KW-0808">Transferase</keyword>
<proteinExistence type="inferred from homology"/>
<evidence type="ECO:0000313" key="9">
    <source>
        <dbReference type="EMBL" id="VDK72844.1"/>
    </source>
</evidence>
<comment type="similarity">
    <text evidence="2">Belongs to the protein prenyltransferase subunit beta family.</text>
</comment>
<sequence length="1380" mass="157239">MISFLDVHIESGEVCAMVFRKFKPQKQWGKMDTRIFKNILAARNKRKMPRLIISPAVEEAGIKIYDPNRPNFFTTEAGELPVVPHPAHRIPQLDEHPLYKSIECSLFDGTVAFTDGIDQACALSKAVKRIGFPEAVSNLASKIPLPECFEDHLSDCIMHGERYDPTLEKLPRLFDPVIFWANYFPYRVHGTPVLTRGKIILDNLFRTAHLMALQHSQLLNLRYDRDEPLSAILQVDTGENEKIPFVLRLEPHIIVQCPEPIRPWTKAVGLTNIRVPDTAPINPRIDLTSDHIYNDSVVLPRAKENLFIDTVLWCHEQNQKYPWTVEQLGAKAIMVCFGAAVAQATRLGQSDFDDLENQPVVTRAVQFVNGRLDLVVFQLNTLDLGSNSRCKNIVWIEPVLRSLFMSDTLLLPQHLKFLREHLITLPASYRSFDSNRAAILYFTLSALDVLGKLEEEVDVELRKNIIEVSFVQEIMGFCAPRAPNFGFLDTGCSVLGGIKVNPNVQDQGASCSSKDFYVSQHNLAHHWQRPHMVPHSVGFPQLLTRTTPWIHDCKAVRHAGHWPFETYSNRLKNRNLLVVLENSTDDLVTLWSVSELSTRKRLLEFRLHRSKDEGFDEWKILTDGDDGDQEIHDSERTEISETSWNSSDDDLFSGQQIYNPSANNPKHCRTLDVDTALLELRSWKPNGEKCRVMARSEKELYLCDFENNIVLTLFRYPIHSLSFIPYMNNEIVFLDDGGLIWYGEVGENFSRVKCHYDLESVVGSDHPRLIYAAGKDDVHLVDLRVGISDGDLLYTVPEYDDTSRNSYHFQYEGAFEKETIHQLYSLPDTPQMLLICTSKKFVLVDERMRGLPCLEMAHSIYHGGHHVTSAPPIRDTEQNGTIYPVYILQHTVCPDVQTFSLYRHSDSTMWSSLASIKRLQEPRGAAAFYREQPKYNIRIPRLAERLLFGNGPTRAISFLNTDIDSVNQKSYLFRMMDDGSLWYEQISIQNDQNLIEKMLWRGASKVRDIIDSNTSEMRRPDDFRSGSPHQKTKIFNVEFDLDALGNFPFDSNIEALQPLDTHSENSYPEPHIVRDVADEQLFSQIVLQGCPKEAYGFRGSLGFSKPSWYEVEICNGGDGNPTKADISCTANYFLYDSAHISQTYVALCSLLILGDDLSRVDRKAVLEGVCCDQLDDGSFRGQRETENDMRFVYCAIAICYILNDFSTINMKSVLKFIQRSVNFDGGIGQAPFLESHGGSTFCAVAALAMAGHLWDESVLTHKQIERLVKWAVWKQDEGFHGRANKPDDSCYAFWIGGTLKILDAYMFVDRERLRSFIYSTQDRILGGFGKFSDVVPDALHTCYSISALSLLHEPNLRIIYPPLNITKRANEHLISINLNK</sequence>
<name>A0A182E8N2_ONCOC</name>
<evidence type="ECO:0000256" key="2">
    <source>
        <dbReference type="ARBA" id="ARBA00010497"/>
    </source>
</evidence>
<dbReference type="OrthoDB" id="24893at2759"/>
<gene>
    <name evidence="9" type="ORF">NOO_LOCUS4388</name>
</gene>
<evidence type="ECO:0000256" key="6">
    <source>
        <dbReference type="ARBA" id="ARBA00022737"/>
    </source>
</evidence>
<dbReference type="EMBL" id="UYRW01000982">
    <property type="protein sequence ID" value="VDK72844.1"/>
    <property type="molecule type" value="Genomic_DNA"/>
</dbReference>
<dbReference type="InterPro" id="IPR008930">
    <property type="entry name" value="Terpenoid_cyclase/PrenylTrfase"/>
</dbReference>
<dbReference type="InterPro" id="IPR001330">
    <property type="entry name" value="Prenyltrans"/>
</dbReference>
<evidence type="ECO:0000259" key="8">
    <source>
        <dbReference type="Pfam" id="PF00432"/>
    </source>
</evidence>
<feature type="domain" description="Prenyltransferase alpha-alpha toroid" evidence="8">
    <location>
        <begin position="1088"/>
        <end position="1365"/>
    </location>
</feature>
<accession>A0A182E8N2</accession>
<dbReference type="PANTHER" id="PTHR11774:SF4">
    <property type="entry name" value="GERANYLGERANYL TRANSFERASE TYPE-1 SUBUNIT BETA"/>
    <property type="match status" value="1"/>
</dbReference>
<dbReference type="GO" id="GO:0008318">
    <property type="term" value="F:protein prenyltransferase activity"/>
    <property type="evidence" value="ECO:0007669"/>
    <property type="project" value="InterPro"/>
</dbReference>
<organism evidence="11">
    <name type="scientific">Onchocerca ochengi</name>
    <name type="common">Filarial nematode worm</name>
    <dbReference type="NCBI Taxonomy" id="42157"/>
    <lineage>
        <taxon>Eukaryota</taxon>
        <taxon>Metazoa</taxon>
        <taxon>Ecdysozoa</taxon>
        <taxon>Nematoda</taxon>
        <taxon>Chromadorea</taxon>
        <taxon>Rhabditida</taxon>
        <taxon>Spirurina</taxon>
        <taxon>Spiruromorpha</taxon>
        <taxon>Filarioidea</taxon>
        <taxon>Onchocercidae</taxon>
        <taxon>Onchocerca</taxon>
    </lineage>
</organism>
<evidence type="ECO:0000256" key="5">
    <source>
        <dbReference type="ARBA" id="ARBA00022723"/>
    </source>
</evidence>
<dbReference type="InterPro" id="IPR045089">
    <property type="entry name" value="PGGT1B-like"/>
</dbReference>
<dbReference type="STRING" id="42157.A0A182E8N2"/>
<reference evidence="9 10" key="2">
    <citation type="submission" date="2018-08" db="EMBL/GenBank/DDBJ databases">
        <authorList>
            <person name="Laetsch R D."/>
            <person name="Stevens L."/>
            <person name="Kumar S."/>
            <person name="Blaxter L. M."/>
        </authorList>
    </citation>
    <scope>NUCLEOTIDE SEQUENCE [LARGE SCALE GENOMIC DNA]</scope>
</reference>
<reference evidence="11" key="1">
    <citation type="submission" date="2016-06" db="UniProtKB">
        <authorList>
            <consortium name="WormBaseParasite"/>
        </authorList>
    </citation>
    <scope>IDENTIFICATION</scope>
</reference>
<dbReference type="SUPFAM" id="SSF48239">
    <property type="entry name" value="Terpenoid cyclases/Protein prenyltransferases"/>
    <property type="match status" value="2"/>
</dbReference>
<evidence type="ECO:0000313" key="10">
    <source>
        <dbReference type="Proteomes" id="UP000271087"/>
    </source>
</evidence>
<dbReference type="Gene3D" id="1.50.10.20">
    <property type="match status" value="2"/>
</dbReference>
<keyword evidence="5" id="KW-0479">Metal-binding</keyword>
<evidence type="ECO:0000256" key="7">
    <source>
        <dbReference type="ARBA" id="ARBA00022833"/>
    </source>
</evidence>
<dbReference type="WBParaSite" id="nOo.2.0.1.t04388-RA">
    <property type="protein sequence ID" value="nOo.2.0.1.t04388-RA"/>
    <property type="gene ID" value="nOo.2.0.1.g04388"/>
</dbReference>
<evidence type="ECO:0000256" key="1">
    <source>
        <dbReference type="ARBA" id="ARBA00001947"/>
    </source>
</evidence>
<dbReference type="Pfam" id="PF00432">
    <property type="entry name" value="Prenyltrans"/>
    <property type="match status" value="2"/>
</dbReference>
<keyword evidence="6" id="KW-0677">Repeat</keyword>
<keyword evidence="3" id="KW-0637">Prenyltransferase</keyword>
<evidence type="ECO:0000256" key="4">
    <source>
        <dbReference type="ARBA" id="ARBA00022679"/>
    </source>
</evidence>